<dbReference type="AlphaFoldDB" id="A0A2R8BPJ7"/>
<dbReference type="InterPro" id="IPR017847">
    <property type="entry name" value="T6SS_RhsGE_Vgr_subset"/>
</dbReference>
<reference evidence="4 5" key="1">
    <citation type="submission" date="2018-03" db="EMBL/GenBank/DDBJ databases">
        <authorList>
            <person name="Keele B.F."/>
        </authorList>
    </citation>
    <scope>NUCLEOTIDE SEQUENCE [LARGE SCALE GENOMIC DNA]</scope>
    <source>
        <strain evidence="4 5">CECT 8599</strain>
    </source>
</reference>
<dbReference type="Gene3D" id="2.40.50.230">
    <property type="entry name" value="Gp5 N-terminal domain"/>
    <property type="match status" value="1"/>
</dbReference>
<dbReference type="SUPFAM" id="SSF69349">
    <property type="entry name" value="Phage fibre proteins"/>
    <property type="match status" value="1"/>
</dbReference>
<protein>
    <submittedName>
        <fullName evidence="4">Actin cross-linking toxin VgrG1</fullName>
        <ecNumber evidence="4">6.3.2.-</ecNumber>
    </submittedName>
</protein>
<dbReference type="SUPFAM" id="SSF69255">
    <property type="entry name" value="gp5 N-terminal domain-like"/>
    <property type="match status" value="1"/>
</dbReference>
<feature type="domain" description="Gp5/Type VI secretion system Vgr C-terminal trimerisation" evidence="3">
    <location>
        <begin position="471"/>
        <end position="580"/>
    </location>
</feature>
<evidence type="ECO:0000256" key="1">
    <source>
        <dbReference type="ARBA" id="ARBA00005558"/>
    </source>
</evidence>
<evidence type="ECO:0000259" key="2">
    <source>
        <dbReference type="Pfam" id="PF04717"/>
    </source>
</evidence>
<dbReference type="Pfam" id="PF05954">
    <property type="entry name" value="Phage_GPD"/>
    <property type="match status" value="1"/>
</dbReference>
<dbReference type="InterPro" id="IPR054030">
    <property type="entry name" value="Gp5_Vgr_C"/>
</dbReference>
<dbReference type="SUPFAM" id="SSF69279">
    <property type="entry name" value="Phage tail proteins"/>
    <property type="match status" value="2"/>
</dbReference>
<dbReference type="InterPro" id="IPR006531">
    <property type="entry name" value="Gp5/Vgr_OB"/>
</dbReference>
<dbReference type="EC" id="6.3.2.-" evidence="4"/>
<gene>
    <name evidence="4" type="primary">vgrG1</name>
    <name evidence="4" type="ORF">ASD8599_03993</name>
</gene>
<dbReference type="EMBL" id="OMOR01000003">
    <property type="protein sequence ID" value="SPH27527.1"/>
    <property type="molecule type" value="Genomic_DNA"/>
</dbReference>
<sequence length="685" mass="76711">MSTVFSQDNRLGKLHTDLGKDTLVLMRFTGSDYMNDLFEYRVEALSTEQDIDFDKLIGTHVTIELQTKNDGPKFYDGIVTQAQWVGVGENGNKYNFELRPWTWLAGQRRNQRIFHDMTVIAILEELLSDYAGLGNPAMKLRVTNSYPTLEYTVQYRESDLEFACRLMERFGISYHFIHEKGGHTMVLTDSVDEHDPVPGKTRDYFGFDGHHQSEGEHFWEWHPERNLTTGKIKLTDYNFKKPNAAMEVARPGDARYEQGQIESYDYPGDYLDKGEGNPMVGLRIEQERGQDRRQRAVGDTAAFAAGMTVGLTGDQVPGVKDETYLCLAAHHSYVSDSYGTGGEASDGYAYKGSYVLTPTSAPMAPDMKTERPIVQGPQTAVVVGDGEIDCDEYGRILVHFHWDLQKAWSMRCRVSQNWASKGWGGMIIPRIGMEVVVEFLEGDPDKPLVTGCVYNGHNDPPYPLPNNKTKSVFKTDTHQGSGFNELSFEDQKDQELIYMHGQKDQQITILNDRAKDIGRNETNTIGVDRSQAVGQDESMSVGRNQTENVGQDVSYQVGRNQQERYGKDHIHVVGNTHKQDIYADHLRQVGRHYEETVKGKYTLNVNESITNNTKVHTLMAFQKFVIKGPGGKITIDASGITLEAAKINLKGMVSMGGGGGAQVPTLQGAANDALPLVEECVKQKE</sequence>
<evidence type="ECO:0000313" key="5">
    <source>
        <dbReference type="Proteomes" id="UP000244880"/>
    </source>
</evidence>
<dbReference type="NCBIfam" id="TIGR03361">
    <property type="entry name" value="VI_Rhs_Vgr"/>
    <property type="match status" value="1"/>
</dbReference>
<organism evidence="4 5">
    <name type="scientific">Ascidiaceihabitans donghaensis</name>
    <dbReference type="NCBI Taxonomy" id="1510460"/>
    <lineage>
        <taxon>Bacteria</taxon>
        <taxon>Pseudomonadati</taxon>
        <taxon>Pseudomonadota</taxon>
        <taxon>Alphaproteobacteria</taxon>
        <taxon>Rhodobacterales</taxon>
        <taxon>Paracoccaceae</taxon>
        <taxon>Ascidiaceihabitans</taxon>
    </lineage>
</organism>
<comment type="similarity">
    <text evidence="1">Belongs to the VgrG protein family.</text>
</comment>
<evidence type="ECO:0000313" key="4">
    <source>
        <dbReference type="EMBL" id="SPH27527.1"/>
    </source>
</evidence>
<dbReference type="NCBIfam" id="TIGR01646">
    <property type="entry name" value="vgr_GE"/>
    <property type="match status" value="1"/>
</dbReference>
<proteinExistence type="inferred from homology"/>
<dbReference type="GO" id="GO:0016874">
    <property type="term" value="F:ligase activity"/>
    <property type="evidence" value="ECO:0007669"/>
    <property type="project" value="UniProtKB-KW"/>
</dbReference>
<accession>A0A2R8BPJ7</accession>
<dbReference type="RefSeq" id="WP_108830468.1">
    <property type="nucleotide sequence ID" value="NZ_OMOR01000003.1"/>
</dbReference>
<dbReference type="Proteomes" id="UP000244880">
    <property type="component" value="Unassembled WGS sequence"/>
</dbReference>
<dbReference type="InterPro" id="IPR006533">
    <property type="entry name" value="T6SS_Vgr_RhsGE"/>
</dbReference>
<dbReference type="InterPro" id="IPR037026">
    <property type="entry name" value="Vgr_OB-fold_dom_sf"/>
</dbReference>
<dbReference type="Gene3D" id="2.30.110.50">
    <property type="match status" value="1"/>
</dbReference>
<feature type="domain" description="Gp5/Type VI secretion system Vgr protein OB-fold" evidence="2">
    <location>
        <begin position="389"/>
        <end position="454"/>
    </location>
</feature>
<dbReference type="OrthoDB" id="9762420at2"/>
<dbReference type="Pfam" id="PF04717">
    <property type="entry name" value="Phage_base_V"/>
    <property type="match status" value="1"/>
</dbReference>
<keyword evidence="4" id="KW-0436">Ligase</keyword>
<keyword evidence="5" id="KW-1185">Reference proteome</keyword>
<name>A0A2R8BPJ7_9RHOB</name>
<dbReference type="Pfam" id="PF22178">
    <property type="entry name" value="Gp5_trimer_C"/>
    <property type="match status" value="1"/>
</dbReference>
<dbReference type="Gene3D" id="4.10.220.110">
    <property type="match status" value="1"/>
</dbReference>
<dbReference type="Gene3D" id="3.55.50.10">
    <property type="entry name" value="Baseplate protein-like domains"/>
    <property type="match status" value="1"/>
</dbReference>
<evidence type="ECO:0000259" key="3">
    <source>
        <dbReference type="Pfam" id="PF22178"/>
    </source>
</evidence>